<feature type="transmembrane region" description="Helical" evidence="1">
    <location>
        <begin position="41"/>
        <end position="64"/>
    </location>
</feature>
<dbReference type="EMBL" id="CP032707">
    <property type="protein sequence ID" value="AYG96027.1"/>
    <property type="molecule type" value="Genomic_DNA"/>
</dbReference>
<protein>
    <recommendedName>
        <fullName evidence="2">Cation-transporting P-type ATPase N-terminal domain-containing protein</fullName>
    </recommendedName>
</protein>
<keyword evidence="1" id="KW-1133">Transmembrane helix</keyword>
<dbReference type="Proteomes" id="UP000276984">
    <property type="component" value="Chromosome"/>
</dbReference>
<dbReference type="Pfam" id="PF00122">
    <property type="entry name" value="E1-E2_ATPase"/>
    <property type="match status" value="1"/>
</dbReference>
<reference evidence="3 4" key="1">
    <citation type="submission" date="2018-10" db="EMBL/GenBank/DDBJ databases">
        <title>Complete genome sequence of Brevundimonas naejangsanensis BRV3.</title>
        <authorList>
            <person name="Berrios L."/>
            <person name="Ely B."/>
        </authorList>
    </citation>
    <scope>NUCLEOTIDE SEQUENCE [LARGE SCALE GENOMIC DNA]</scope>
    <source>
        <strain evidence="3 4">BRV3</strain>
    </source>
</reference>
<feature type="domain" description="Cation-transporting P-type ATPase N-terminal" evidence="2">
    <location>
        <begin position="5"/>
        <end position="66"/>
    </location>
</feature>
<dbReference type="SUPFAM" id="SSF81665">
    <property type="entry name" value="Calcium ATPase, transmembrane domain M"/>
    <property type="match status" value="1"/>
</dbReference>
<dbReference type="AlphaFoldDB" id="A0A494RHN0"/>
<dbReference type="Gene3D" id="1.20.1110.10">
    <property type="entry name" value="Calcium-transporting ATPase, transmembrane domain"/>
    <property type="match status" value="1"/>
</dbReference>
<evidence type="ECO:0000313" key="4">
    <source>
        <dbReference type="Proteomes" id="UP000276984"/>
    </source>
</evidence>
<dbReference type="InterPro" id="IPR008250">
    <property type="entry name" value="ATPase_P-typ_transduc_dom_A_sf"/>
</dbReference>
<organism evidence="3 4">
    <name type="scientific">Brevundimonas naejangsanensis</name>
    <dbReference type="NCBI Taxonomy" id="588932"/>
    <lineage>
        <taxon>Bacteria</taxon>
        <taxon>Pseudomonadati</taxon>
        <taxon>Pseudomonadota</taxon>
        <taxon>Alphaproteobacteria</taxon>
        <taxon>Caulobacterales</taxon>
        <taxon>Caulobacteraceae</taxon>
        <taxon>Brevundimonas</taxon>
    </lineage>
</organism>
<proteinExistence type="predicted"/>
<dbReference type="InterPro" id="IPR059000">
    <property type="entry name" value="ATPase_P-type_domA"/>
</dbReference>
<keyword evidence="1" id="KW-0472">Membrane</keyword>
<dbReference type="SMART" id="SM00831">
    <property type="entry name" value="Cation_ATPase_N"/>
    <property type="match status" value="1"/>
</dbReference>
<sequence length="154" mass="16793">MSMIDAPLSALGLDDAEAARRLVRFGANEIRKARDRNLLDILLGAVREPMVLLLLVATGLYLLFGHRAEGLFLAAGALISISLTVGQEARSERALKALRALAEPYARVIRDGHERRLPARDLTPGDLVLVGEGERVPRICVLCRPSSSPWTSPF</sequence>
<keyword evidence="1" id="KW-0812">Transmembrane</keyword>
<keyword evidence="4" id="KW-1185">Reference proteome</keyword>
<evidence type="ECO:0000256" key="1">
    <source>
        <dbReference type="SAM" id="Phobius"/>
    </source>
</evidence>
<dbReference type="OrthoDB" id="9813266at2"/>
<dbReference type="InterPro" id="IPR023298">
    <property type="entry name" value="ATPase_P-typ_TM_dom_sf"/>
</dbReference>
<evidence type="ECO:0000313" key="3">
    <source>
        <dbReference type="EMBL" id="AYG96027.1"/>
    </source>
</evidence>
<name>A0A494RHN0_9CAUL</name>
<gene>
    <name evidence="3" type="ORF">D8I30_13205</name>
</gene>
<evidence type="ECO:0000259" key="2">
    <source>
        <dbReference type="SMART" id="SM00831"/>
    </source>
</evidence>
<dbReference type="PANTHER" id="PTHR42861">
    <property type="entry name" value="CALCIUM-TRANSPORTING ATPASE"/>
    <property type="match status" value="1"/>
</dbReference>
<dbReference type="Gene3D" id="2.70.150.10">
    <property type="entry name" value="Calcium-transporting ATPase, cytoplasmic transduction domain A"/>
    <property type="match status" value="1"/>
</dbReference>
<dbReference type="SUPFAM" id="SSF81653">
    <property type="entry name" value="Calcium ATPase, transduction domain A"/>
    <property type="match status" value="1"/>
</dbReference>
<dbReference type="Pfam" id="PF00690">
    <property type="entry name" value="Cation_ATPase_N"/>
    <property type="match status" value="1"/>
</dbReference>
<accession>A0A494RHN0</accession>
<dbReference type="InterPro" id="IPR004014">
    <property type="entry name" value="ATPase_P-typ_cation-transptr_N"/>
</dbReference>